<evidence type="ECO:0000256" key="4">
    <source>
        <dbReference type="ARBA" id="ARBA00022989"/>
    </source>
</evidence>
<reference evidence="8" key="1">
    <citation type="submission" date="2020-05" db="EMBL/GenBank/DDBJ databases">
        <authorList>
            <person name="Chiriac C."/>
            <person name="Salcher M."/>
            <person name="Ghai R."/>
            <person name="Kavagutti S V."/>
        </authorList>
    </citation>
    <scope>NUCLEOTIDE SEQUENCE</scope>
</reference>
<name>A0A6J5Z3T2_9ZZZZ</name>
<dbReference type="EMBL" id="CAESAF010000043">
    <property type="protein sequence ID" value="CAB4335762.1"/>
    <property type="molecule type" value="Genomic_DNA"/>
</dbReference>
<keyword evidence="5 6" id="KW-0472">Membrane</keyword>
<dbReference type="Pfam" id="PF00482">
    <property type="entry name" value="T2SSF"/>
    <property type="match status" value="1"/>
</dbReference>
<comment type="subcellular location">
    <subcellularLocation>
        <location evidence="1">Cell membrane</location>
        <topology evidence="1">Multi-pass membrane protein</topology>
    </subcellularLocation>
</comment>
<keyword evidence="4 6" id="KW-1133">Transmembrane helix</keyword>
<dbReference type="PANTHER" id="PTHR35007">
    <property type="entry name" value="INTEGRAL MEMBRANE PROTEIN-RELATED"/>
    <property type="match status" value="1"/>
</dbReference>
<evidence type="ECO:0000256" key="6">
    <source>
        <dbReference type="SAM" id="Phobius"/>
    </source>
</evidence>
<gene>
    <name evidence="8" type="ORF">UFOPK3574_00541</name>
</gene>
<sequence length="265" mass="28740">MKASLVIPTLFATAGALTIVFKASPKTELSARISKSKDRISISNRLSEIGLDNPADFERFKTKQIIYAAVFGFISLLLSAAIGKSPVGALLFAIFASSLAFVAIDRDLSQKVKKQRLKIDTEFPAVIEMYSLALSAGETPLVAMERISRSARGSLAKDFSLVVEQVKSGKAFHLALDDMGRAIESLLIRRFIDSLIIANLRGAPLTDVLQRHAQEAREAQRNRVMAAAAKAEISMMVPVVFLILPISILFALWPSLANLNLIAGA</sequence>
<feature type="transmembrane region" description="Helical" evidence="6">
    <location>
        <begin position="65"/>
        <end position="83"/>
    </location>
</feature>
<feature type="domain" description="Type II secretion system protein GspF" evidence="7">
    <location>
        <begin position="130"/>
        <end position="250"/>
    </location>
</feature>
<evidence type="ECO:0000256" key="2">
    <source>
        <dbReference type="ARBA" id="ARBA00022475"/>
    </source>
</evidence>
<dbReference type="GO" id="GO:0005886">
    <property type="term" value="C:plasma membrane"/>
    <property type="evidence" value="ECO:0007669"/>
    <property type="project" value="UniProtKB-SubCell"/>
</dbReference>
<evidence type="ECO:0000256" key="3">
    <source>
        <dbReference type="ARBA" id="ARBA00022692"/>
    </source>
</evidence>
<feature type="transmembrane region" description="Helical" evidence="6">
    <location>
        <begin position="6"/>
        <end position="24"/>
    </location>
</feature>
<evidence type="ECO:0000313" key="8">
    <source>
        <dbReference type="EMBL" id="CAB4335762.1"/>
    </source>
</evidence>
<evidence type="ECO:0000259" key="7">
    <source>
        <dbReference type="Pfam" id="PF00482"/>
    </source>
</evidence>
<protein>
    <submittedName>
        <fullName evidence="8">Unannotated protein</fullName>
    </submittedName>
</protein>
<evidence type="ECO:0000256" key="5">
    <source>
        <dbReference type="ARBA" id="ARBA00023136"/>
    </source>
</evidence>
<evidence type="ECO:0000256" key="1">
    <source>
        <dbReference type="ARBA" id="ARBA00004651"/>
    </source>
</evidence>
<dbReference type="PANTHER" id="PTHR35007:SF2">
    <property type="entry name" value="PILUS ASSEMBLE PROTEIN"/>
    <property type="match status" value="1"/>
</dbReference>
<accession>A0A6J5Z3T2</accession>
<keyword evidence="2" id="KW-1003">Cell membrane</keyword>
<feature type="transmembrane region" description="Helical" evidence="6">
    <location>
        <begin position="233"/>
        <end position="253"/>
    </location>
</feature>
<dbReference type="InterPro" id="IPR018076">
    <property type="entry name" value="T2SS_GspF_dom"/>
</dbReference>
<dbReference type="AlphaFoldDB" id="A0A6J5Z3T2"/>
<organism evidence="8">
    <name type="scientific">freshwater metagenome</name>
    <dbReference type="NCBI Taxonomy" id="449393"/>
    <lineage>
        <taxon>unclassified sequences</taxon>
        <taxon>metagenomes</taxon>
        <taxon>ecological metagenomes</taxon>
    </lineage>
</organism>
<keyword evidence="3 6" id="KW-0812">Transmembrane</keyword>
<proteinExistence type="predicted"/>
<feature type="transmembrane region" description="Helical" evidence="6">
    <location>
        <begin position="89"/>
        <end position="108"/>
    </location>
</feature>